<feature type="region of interest" description="Disordered" evidence="1">
    <location>
        <begin position="27"/>
        <end position="62"/>
    </location>
</feature>
<evidence type="ECO:0000313" key="3">
    <source>
        <dbReference type="EMBL" id="SDB93700.1"/>
    </source>
</evidence>
<dbReference type="OrthoDB" id="5074756at2"/>
<evidence type="ECO:0000256" key="1">
    <source>
        <dbReference type="SAM" id="MobiDB-lite"/>
    </source>
</evidence>
<proteinExistence type="predicted"/>
<gene>
    <name evidence="3" type="ORF">SAMN05216418_1220</name>
</gene>
<evidence type="ECO:0000313" key="4">
    <source>
        <dbReference type="Proteomes" id="UP000183203"/>
    </source>
</evidence>
<accession>A0A1G6HHH5</accession>
<dbReference type="RefSeq" id="WP_058231458.1">
    <property type="nucleotide sequence ID" value="NZ_FMYG01000002.1"/>
</dbReference>
<reference evidence="3 4" key="1">
    <citation type="submission" date="2016-09" db="EMBL/GenBank/DDBJ databases">
        <authorList>
            <person name="Capua I."/>
            <person name="De Benedictis P."/>
            <person name="Joannis T."/>
            <person name="Lombin L.H."/>
            <person name="Cattoli G."/>
        </authorList>
    </citation>
    <scope>NUCLEOTIDE SEQUENCE [LARGE SCALE GENOMIC DNA]</scope>
    <source>
        <strain evidence="3 4">NIO-1002</strain>
    </source>
</reference>
<sequence>MTTSRSPFALVAASALLLLTGCSGGASTTTDAAPAESVAPTPVASASASSAPESGTDATGQSKADACQIIIASFNDVVSTSQSMDSSDPQGNLTRFQELSEKVQGDFAQITNADVAPAAQKASAQLDEYAAFLASVTADPGKLGELGTQVTALQQSFTEAGTVCQG</sequence>
<organism evidence="3 4">
    <name type="scientific">Microbacterium enclense</name>
    <dbReference type="NCBI Taxonomy" id="993073"/>
    <lineage>
        <taxon>Bacteria</taxon>
        <taxon>Bacillati</taxon>
        <taxon>Actinomycetota</taxon>
        <taxon>Actinomycetes</taxon>
        <taxon>Micrococcales</taxon>
        <taxon>Microbacteriaceae</taxon>
        <taxon>Microbacterium</taxon>
    </lineage>
</organism>
<keyword evidence="2" id="KW-0732">Signal</keyword>
<dbReference type="Proteomes" id="UP000183203">
    <property type="component" value="Unassembled WGS sequence"/>
</dbReference>
<feature type="compositionally biased region" description="Low complexity" evidence="1">
    <location>
        <begin position="32"/>
        <end position="54"/>
    </location>
</feature>
<feature type="chain" id="PRO_5039321254" evidence="2">
    <location>
        <begin position="26"/>
        <end position="166"/>
    </location>
</feature>
<name>A0A1G6HHH5_9MICO</name>
<evidence type="ECO:0000256" key="2">
    <source>
        <dbReference type="SAM" id="SignalP"/>
    </source>
</evidence>
<dbReference type="AlphaFoldDB" id="A0A1G6HHH5"/>
<protein>
    <submittedName>
        <fullName evidence="3">Uncharacterized protein</fullName>
    </submittedName>
</protein>
<feature type="signal peptide" evidence="2">
    <location>
        <begin position="1"/>
        <end position="25"/>
    </location>
</feature>
<dbReference type="EMBL" id="FMYG01000002">
    <property type="protein sequence ID" value="SDB93700.1"/>
    <property type="molecule type" value="Genomic_DNA"/>
</dbReference>
<dbReference type="PROSITE" id="PS51257">
    <property type="entry name" value="PROKAR_LIPOPROTEIN"/>
    <property type="match status" value="1"/>
</dbReference>